<evidence type="ECO:0000256" key="1">
    <source>
        <dbReference type="SAM" id="Phobius"/>
    </source>
</evidence>
<sequence length="318" mass="37455">RESIKEHYETEWQTVRRHAESQCTHTKLQIMRSIHTISVIIHEHSDYCVFMPHKQTPHRLIRLLIMNEHLKRINITNRMKGLEFANWMPQAIIRDILGKTMIYQYSLKYSFCVLSVNQWLLFVLCQLMAERFSFFFVERFISFAISICERMLPLVDVTILTHALISFKSFTSYPRWNNKNHICSSFQNFVYLIIFLMTPACSVVFKVLVTQDRIEGVLGHFDLITRSDCWFPVYYFLTFNGHAICTRPSCFIRAGYIVTYNSEQYSRSNSEHIYITDHNRGHLIQFERKRILRSIGSLPGNSVAPEGNGVVLQSTLQY</sequence>
<organism evidence="2 3">
    <name type="scientific">Diploptera punctata</name>
    <name type="common">Pacific beetle cockroach</name>
    <dbReference type="NCBI Taxonomy" id="6984"/>
    <lineage>
        <taxon>Eukaryota</taxon>
        <taxon>Metazoa</taxon>
        <taxon>Ecdysozoa</taxon>
        <taxon>Arthropoda</taxon>
        <taxon>Hexapoda</taxon>
        <taxon>Insecta</taxon>
        <taxon>Pterygota</taxon>
        <taxon>Neoptera</taxon>
        <taxon>Polyneoptera</taxon>
        <taxon>Dictyoptera</taxon>
        <taxon>Blattodea</taxon>
        <taxon>Blaberoidea</taxon>
        <taxon>Blaberidae</taxon>
        <taxon>Diplopterinae</taxon>
        <taxon>Diploptera</taxon>
    </lineage>
</organism>
<feature type="non-terminal residue" evidence="2">
    <location>
        <position position="1"/>
    </location>
</feature>
<keyword evidence="1" id="KW-1133">Transmembrane helix</keyword>
<feature type="transmembrane region" description="Helical" evidence="1">
    <location>
        <begin position="188"/>
        <end position="209"/>
    </location>
</feature>
<name>A0AAD8EKR1_DIPPU</name>
<proteinExistence type="predicted"/>
<gene>
    <name evidence="2" type="ORF">L9F63_014687</name>
</gene>
<reference evidence="2" key="2">
    <citation type="submission" date="2023-05" db="EMBL/GenBank/DDBJ databases">
        <authorList>
            <person name="Fouks B."/>
        </authorList>
    </citation>
    <scope>NUCLEOTIDE SEQUENCE</scope>
    <source>
        <strain evidence="2">Stay&amp;Tobe</strain>
        <tissue evidence="2">Testes</tissue>
    </source>
</reference>
<dbReference type="EMBL" id="JASPKZ010003090">
    <property type="protein sequence ID" value="KAJ9593878.1"/>
    <property type="molecule type" value="Genomic_DNA"/>
</dbReference>
<reference evidence="2" key="1">
    <citation type="journal article" date="2023" name="IScience">
        <title>Live-bearing cockroach genome reveals convergent evolutionary mechanisms linked to viviparity in insects and beyond.</title>
        <authorList>
            <person name="Fouks B."/>
            <person name="Harrison M.C."/>
            <person name="Mikhailova A.A."/>
            <person name="Marchal E."/>
            <person name="English S."/>
            <person name="Carruthers M."/>
            <person name="Jennings E.C."/>
            <person name="Chiamaka E.L."/>
            <person name="Frigard R.A."/>
            <person name="Pippel M."/>
            <person name="Attardo G.M."/>
            <person name="Benoit J.B."/>
            <person name="Bornberg-Bauer E."/>
            <person name="Tobe S.S."/>
        </authorList>
    </citation>
    <scope>NUCLEOTIDE SEQUENCE</scope>
    <source>
        <strain evidence="2">Stay&amp;Tobe</strain>
    </source>
</reference>
<keyword evidence="1" id="KW-0472">Membrane</keyword>
<keyword evidence="1" id="KW-0812">Transmembrane</keyword>
<dbReference type="Proteomes" id="UP001233999">
    <property type="component" value="Unassembled WGS sequence"/>
</dbReference>
<comment type="caution">
    <text evidence="2">The sequence shown here is derived from an EMBL/GenBank/DDBJ whole genome shotgun (WGS) entry which is preliminary data.</text>
</comment>
<protein>
    <submittedName>
        <fullName evidence="2">Uncharacterized protein</fullName>
    </submittedName>
</protein>
<evidence type="ECO:0000313" key="2">
    <source>
        <dbReference type="EMBL" id="KAJ9593878.1"/>
    </source>
</evidence>
<dbReference type="AlphaFoldDB" id="A0AAD8EKR1"/>
<feature type="non-terminal residue" evidence="2">
    <location>
        <position position="318"/>
    </location>
</feature>
<keyword evidence="3" id="KW-1185">Reference proteome</keyword>
<evidence type="ECO:0000313" key="3">
    <source>
        <dbReference type="Proteomes" id="UP001233999"/>
    </source>
</evidence>
<accession>A0AAD8EKR1</accession>